<feature type="region of interest" description="Disordered" evidence="3">
    <location>
        <begin position="319"/>
        <end position="357"/>
    </location>
</feature>
<evidence type="ECO:0000313" key="6">
    <source>
        <dbReference type="EMBL" id="PRW58615.1"/>
    </source>
</evidence>
<accession>A0A2P6TX24</accession>
<keyword evidence="2" id="KW-0378">Hydrolase</keyword>
<feature type="domain" description="Peptidase S1" evidence="5">
    <location>
        <begin position="45"/>
        <end position="301"/>
    </location>
</feature>
<dbReference type="PROSITE" id="PS50240">
    <property type="entry name" value="TRYPSIN_DOM"/>
    <property type="match status" value="1"/>
</dbReference>
<proteinExistence type="predicted"/>
<keyword evidence="1" id="KW-1015">Disulfide bond</keyword>
<dbReference type="PROSITE" id="PS51257">
    <property type="entry name" value="PROKAR_LIPOPROTEIN"/>
    <property type="match status" value="1"/>
</dbReference>
<evidence type="ECO:0000256" key="3">
    <source>
        <dbReference type="SAM" id="MobiDB-lite"/>
    </source>
</evidence>
<dbReference type="InterPro" id="IPR018114">
    <property type="entry name" value="TRYPSIN_HIS"/>
</dbReference>
<reference evidence="6 7" key="1">
    <citation type="journal article" date="2018" name="Plant J.">
        <title>Genome sequences of Chlorella sorokiniana UTEX 1602 and Micractinium conductrix SAG 241.80: implications to maltose excretion by a green alga.</title>
        <authorList>
            <person name="Arriola M.B."/>
            <person name="Velmurugan N."/>
            <person name="Zhang Y."/>
            <person name="Plunkett M.H."/>
            <person name="Hondzo H."/>
            <person name="Barney B.M."/>
        </authorList>
    </citation>
    <scope>NUCLEOTIDE SEQUENCE [LARGE SCALE GENOMIC DNA]</scope>
    <source>
        <strain evidence="7">UTEX 1602</strain>
    </source>
</reference>
<dbReference type="STRING" id="3076.A0A2P6TX24"/>
<dbReference type="EMBL" id="LHPG02000005">
    <property type="protein sequence ID" value="PRW58615.1"/>
    <property type="molecule type" value="Genomic_DNA"/>
</dbReference>
<evidence type="ECO:0000256" key="1">
    <source>
        <dbReference type="ARBA" id="ARBA00023157"/>
    </source>
</evidence>
<dbReference type="Proteomes" id="UP000239899">
    <property type="component" value="Unassembled WGS sequence"/>
</dbReference>
<dbReference type="InterPro" id="IPR051487">
    <property type="entry name" value="Ser/Thr_Proteases_Immune/Dev"/>
</dbReference>
<keyword evidence="7" id="KW-1185">Reference proteome</keyword>
<protein>
    <recommendedName>
        <fullName evidence="5">Peptidase S1 domain-containing protein</fullName>
    </recommendedName>
</protein>
<dbReference type="InterPro" id="IPR043504">
    <property type="entry name" value="Peptidase_S1_PA_chymotrypsin"/>
</dbReference>
<dbReference type="OrthoDB" id="6339452at2759"/>
<dbReference type="SUPFAM" id="SSF50494">
    <property type="entry name" value="Trypsin-like serine proteases"/>
    <property type="match status" value="1"/>
</dbReference>
<dbReference type="CDD" id="cd00190">
    <property type="entry name" value="Tryp_SPc"/>
    <property type="match status" value="1"/>
</dbReference>
<name>A0A2P6TX24_CHLSO</name>
<feature type="chain" id="PRO_5015135674" description="Peptidase S1 domain-containing protein" evidence="4">
    <location>
        <begin position="27"/>
        <end position="357"/>
    </location>
</feature>
<keyword evidence="4" id="KW-0732">Signal</keyword>
<dbReference type="InterPro" id="IPR009003">
    <property type="entry name" value="Peptidase_S1_PA"/>
</dbReference>
<dbReference type="GO" id="GO:0004252">
    <property type="term" value="F:serine-type endopeptidase activity"/>
    <property type="evidence" value="ECO:0007669"/>
    <property type="project" value="InterPro"/>
</dbReference>
<dbReference type="AlphaFoldDB" id="A0A2P6TX24"/>
<keyword evidence="2" id="KW-0645">Protease</keyword>
<feature type="signal peptide" evidence="4">
    <location>
        <begin position="1"/>
        <end position="26"/>
    </location>
</feature>
<dbReference type="PROSITE" id="PS00134">
    <property type="entry name" value="TRYPSIN_HIS"/>
    <property type="match status" value="1"/>
</dbReference>
<sequence>MAARFSGPSALSRLLVSLAILSTACTISVRASLSEDRPSGRQLQVVGGWPAGDAERYPWMSRLHFLIDARLGMMGGCGGSLVSRSVILTAAHCVSLVRKGNSNVFVRVGAYNALTDEALRPGKYHLRRVKQISVHPRYVERGEDQITSPNDLALMLLDAPLPTEFPVIHLAGPETPYPAHGTPLYVLGWGSTDQDNTQPAYNLMEVKLPVVSKLACSRQWSYAGAARALLTDGQVCAGLDNDRNICFGDSGGPLLLPGNSSTMDLQLGVVSFSFPTCALPGMPGVFTWIPHYRGWLDPEIARLESLAAGSVAAASAVVEPQPSGAARQSSGTVAAAVQPKSMGVSVPRQQTARKPVS</sequence>
<dbReference type="Gene3D" id="2.40.10.10">
    <property type="entry name" value="Trypsin-like serine proteases"/>
    <property type="match status" value="1"/>
</dbReference>
<dbReference type="Pfam" id="PF00089">
    <property type="entry name" value="Trypsin"/>
    <property type="match status" value="1"/>
</dbReference>
<dbReference type="InterPro" id="IPR001314">
    <property type="entry name" value="Peptidase_S1A"/>
</dbReference>
<feature type="compositionally biased region" description="Polar residues" evidence="3">
    <location>
        <begin position="347"/>
        <end position="357"/>
    </location>
</feature>
<evidence type="ECO:0000256" key="2">
    <source>
        <dbReference type="RuleBase" id="RU363034"/>
    </source>
</evidence>
<dbReference type="InterPro" id="IPR001254">
    <property type="entry name" value="Trypsin_dom"/>
</dbReference>
<evidence type="ECO:0000259" key="5">
    <source>
        <dbReference type="PROSITE" id="PS50240"/>
    </source>
</evidence>
<evidence type="ECO:0000313" key="7">
    <source>
        <dbReference type="Proteomes" id="UP000239899"/>
    </source>
</evidence>
<organism evidence="6 7">
    <name type="scientific">Chlorella sorokiniana</name>
    <name type="common">Freshwater green alga</name>
    <dbReference type="NCBI Taxonomy" id="3076"/>
    <lineage>
        <taxon>Eukaryota</taxon>
        <taxon>Viridiplantae</taxon>
        <taxon>Chlorophyta</taxon>
        <taxon>core chlorophytes</taxon>
        <taxon>Trebouxiophyceae</taxon>
        <taxon>Chlorellales</taxon>
        <taxon>Chlorellaceae</taxon>
        <taxon>Chlorella clade</taxon>
        <taxon>Chlorella</taxon>
    </lineage>
</organism>
<dbReference type="PRINTS" id="PR00722">
    <property type="entry name" value="CHYMOTRYPSIN"/>
</dbReference>
<dbReference type="InterPro" id="IPR033116">
    <property type="entry name" value="TRYPSIN_SER"/>
</dbReference>
<evidence type="ECO:0000256" key="4">
    <source>
        <dbReference type="SAM" id="SignalP"/>
    </source>
</evidence>
<dbReference type="SMART" id="SM00020">
    <property type="entry name" value="Tryp_SPc"/>
    <property type="match status" value="1"/>
</dbReference>
<comment type="caution">
    <text evidence="6">The sequence shown here is derived from an EMBL/GenBank/DDBJ whole genome shotgun (WGS) entry which is preliminary data.</text>
</comment>
<dbReference type="GO" id="GO:0006508">
    <property type="term" value="P:proteolysis"/>
    <property type="evidence" value="ECO:0007669"/>
    <property type="project" value="UniProtKB-KW"/>
</dbReference>
<gene>
    <name evidence="6" type="ORF">C2E21_2932</name>
</gene>
<dbReference type="PROSITE" id="PS00135">
    <property type="entry name" value="TRYPSIN_SER"/>
    <property type="match status" value="1"/>
</dbReference>
<keyword evidence="2" id="KW-0720">Serine protease</keyword>
<dbReference type="PANTHER" id="PTHR24256">
    <property type="entry name" value="TRYPTASE-RELATED"/>
    <property type="match status" value="1"/>
</dbReference>